<evidence type="ECO:0000256" key="7">
    <source>
        <dbReference type="ARBA" id="ARBA00023237"/>
    </source>
</evidence>
<dbReference type="InterPro" id="IPR000531">
    <property type="entry name" value="Beta-barrel_TonB"/>
</dbReference>
<keyword evidence="7 8" id="KW-0998">Cell outer membrane</keyword>
<proteinExistence type="inferred from homology"/>
<dbReference type="InterPro" id="IPR036942">
    <property type="entry name" value="Beta-barrel_TonB_sf"/>
</dbReference>
<keyword evidence="3 8" id="KW-1134">Transmembrane beta strand</keyword>
<dbReference type="EMBL" id="QWGR01000019">
    <property type="protein sequence ID" value="RIJ45822.1"/>
    <property type="molecule type" value="Genomic_DNA"/>
</dbReference>
<dbReference type="Pfam" id="PF07715">
    <property type="entry name" value="Plug"/>
    <property type="match status" value="1"/>
</dbReference>
<comment type="subcellular location">
    <subcellularLocation>
        <location evidence="1 8">Cell outer membrane</location>
        <topology evidence="1 8">Multi-pass membrane protein</topology>
    </subcellularLocation>
</comment>
<comment type="caution">
    <text evidence="12">The sequence shown here is derived from an EMBL/GenBank/DDBJ whole genome shotgun (WGS) entry which is preliminary data.</text>
</comment>
<dbReference type="Pfam" id="PF00593">
    <property type="entry name" value="TonB_dep_Rec_b-barrel"/>
    <property type="match status" value="1"/>
</dbReference>
<evidence type="ECO:0000256" key="3">
    <source>
        <dbReference type="ARBA" id="ARBA00022452"/>
    </source>
</evidence>
<keyword evidence="12" id="KW-0675">Receptor</keyword>
<dbReference type="CDD" id="cd01347">
    <property type="entry name" value="ligand_gated_channel"/>
    <property type="match status" value="1"/>
</dbReference>
<sequence>MKIKSLYSGMRVYLLMLALLVVGMHAYAQEKSIKLVDKQDGTAIRDVHFTYNGQSGISDEHGMIRIVLKQGETLHLSHVQYGKQSIVPADVVNAASSGILKIQEAENHLLPVTLVLVRPETGSTGTLDFSAQRKLAHDAGALLEAVPSVSSIRKSGAYGFDPVLRGFKYDQINLVLDGVQTASAACPNRMDPGASQVPINMITQAEVLKGPYSLRYGNVFGGTINFKSSEPEFREKATPVGRLGTSYESNGGIFRTEGVAGVSGKKADFRVFGAYSAGDDYTDGDGMDVAARFNRLNWGGKLGLKLSDSQTLGMMVSNNFAKDVDFPALPMDLRKDNTWLINASHSATFYEHSLSTWKTSLYGTFVEHEMDNLDKELDPRMMDAYTDASTKNYGGRTELRFNFDRSHVFAGMDYRSESAEGHRTREMLMGPMAGKVFSDNVWQDAEVQRAGLFGEWHVHRTGYQLVFSGRMDLNNSKVNDPDTRFSSIYDDLEASTVHPSVSLGGTRFFNEKISLGLWLGRASRSAGITERYINQFPVGLDPYEMLGNPNLDPEVNNQADLVFVFEEKNTRIDLNLFASALRDYISSEIRPDLKPAMSSAPGVRQFVNIGKAVMAGFEGSWKQQFSDNLSHDLSVAYTYGQNKDTDEALPEIPPLDVRYRLAGSFADNKIRPEILFRHAFKQDRVATSYGETETPAFSVVDAKIAWQISAPLSVSGGVLNLMDTAYYEHLARSVRSAEARPIYSPGRSFYITLSLNFL</sequence>
<evidence type="ECO:0000313" key="13">
    <source>
        <dbReference type="Proteomes" id="UP000265926"/>
    </source>
</evidence>
<reference evidence="12 13" key="1">
    <citation type="submission" date="2018-08" db="EMBL/GenBank/DDBJ databases">
        <title>Pallidiluteibacterium maritimus gen. nov., sp. nov., isolated from coastal sediment.</title>
        <authorList>
            <person name="Zhou L.Y."/>
        </authorList>
    </citation>
    <scope>NUCLEOTIDE SEQUENCE [LARGE SCALE GENOMIC DNA]</scope>
    <source>
        <strain evidence="12 13">XSD2</strain>
    </source>
</reference>
<dbReference type="RefSeq" id="WP_119439996.1">
    <property type="nucleotide sequence ID" value="NZ_QWGR01000019.1"/>
</dbReference>
<evidence type="ECO:0000256" key="6">
    <source>
        <dbReference type="ARBA" id="ARBA00023136"/>
    </source>
</evidence>
<accession>A0A399STG3</accession>
<evidence type="ECO:0000256" key="5">
    <source>
        <dbReference type="ARBA" id="ARBA00023077"/>
    </source>
</evidence>
<gene>
    <name evidence="12" type="ORF">D1614_21170</name>
</gene>
<dbReference type="GO" id="GO:0044718">
    <property type="term" value="P:siderophore transmembrane transport"/>
    <property type="evidence" value="ECO:0007669"/>
    <property type="project" value="TreeGrafter"/>
</dbReference>
<evidence type="ECO:0000313" key="12">
    <source>
        <dbReference type="EMBL" id="RIJ45822.1"/>
    </source>
</evidence>
<feature type="domain" description="TonB-dependent receptor plug" evidence="11">
    <location>
        <begin position="135"/>
        <end position="222"/>
    </location>
</feature>
<dbReference type="InterPro" id="IPR037066">
    <property type="entry name" value="Plug_dom_sf"/>
</dbReference>
<evidence type="ECO:0000256" key="1">
    <source>
        <dbReference type="ARBA" id="ARBA00004571"/>
    </source>
</evidence>
<protein>
    <submittedName>
        <fullName evidence="12">TonB-dependent receptor</fullName>
    </submittedName>
</protein>
<dbReference type="InterPro" id="IPR012910">
    <property type="entry name" value="Plug_dom"/>
</dbReference>
<keyword evidence="13" id="KW-1185">Reference proteome</keyword>
<evidence type="ECO:0000256" key="4">
    <source>
        <dbReference type="ARBA" id="ARBA00022692"/>
    </source>
</evidence>
<evidence type="ECO:0000256" key="8">
    <source>
        <dbReference type="PROSITE-ProRule" id="PRU01360"/>
    </source>
</evidence>
<dbReference type="AlphaFoldDB" id="A0A399STG3"/>
<keyword evidence="2 8" id="KW-0813">Transport</keyword>
<dbReference type="PANTHER" id="PTHR30069:SF49">
    <property type="entry name" value="OUTER MEMBRANE PROTEIN C"/>
    <property type="match status" value="1"/>
</dbReference>
<evidence type="ECO:0000259" key="10">
    <source>
        <dbReference type="Pfam" id="PF00593"/>
    </source>
</evidence>
<keyword evidence="6 8" id="KW-0472">Membrane</keyword>
<evidence type="ECO:0000259" key="11">
    <source>
        <dbReference type="Pfam" id="PF07715"/>
    </source>
</evidence>
<dbReference type="OrthoDB" id="9759247at2"/>
<dbReference type="InterPro" id="IPR039426">
    <property type="entry name" value="TonB-dep_rcpt-like"/>
</dbReference>
<keyword evidence="4 8" id="KW-0812">Transmembrane</keyword>
<dbReference type="Gene3D" id="2.40.170.20">
    <property type="entry name" value="TonB-dependent receptor, beta-barrel domain"/>
    <property type="match status" value="1"/>
</dbReference>
<comment type="similarity">
    <text evidence="8 9">Belongs to the TonB-dependent receptor family.</text>
</comment>
<evidence type="ECO:0000256" key="9">
    <source>
        <dbReference type="RuleBase" id="RU003357"/>
    </source>
</evidence>
<organism evidence="12 13">
    <name type="scientific">Maribellus luteus</name>
    <dbReference type="NCBI Taxonomy" id="2305463"/>
    <lineage>
        <taxon>Bacteria</taxon>
        <taxon>Pseudomonadati</taxon>
        <taxon>Bacteroidota</taxon>
        <taxon>Bacteroidia</taxon>
        <taxon>Marinilabiliales</taxon>
        <taxon>Prolixibacteraceae</taxon>
        <taxon>Maribellus</taxon>
    </lineage>
</organism>
<feature type="domain" description="TonB-dependent receptor-like beta-barrel" evidence="10">
    <location>
        <begin position="281"/>
        <end position="721"/>
    </location>
</feature>
<name>A0A399STG3_9BACT</name>
<dbReference type="Proteomes" id="UP000265926">
    <property type="component" value="Unassembled WGS sequence"/>
</dbReference>
<dbReference type="SUPFAM" id="SSF56935">
    <property type="entry name" value="Porins"/>
    <property type="match status" value="1"/>
</dbReference>
<dbReference type="Gene3D" id="2.170.130.10">
    <property type="entry name" value="TonB-dependent receptor, plug domain"/>
    <property type="match status" value="1"/>
</dbReference>
<dbReference type="GO" id="GO:0009279">
    <property type="term" value="C:cell outer membrane"/>
    <property type="evidence" value="ECO:0007669"/>
    <property type="project" value="UniProtKB-SubCell"/>
</dbReference>
<dbReference type="PROSITE" id="PS52016">
    <property type="entry name" value="TONB_DEPENDENT_REC_3"/>
    <property type="match status" value="1"/>
</dbReference>
<evidence type="ECO:0000256" key="2">
    <source>
        <dbReference type="ARBA" id="ARBA00022448"/>
    </source>
</evidence>
<dbReference type="GO" id="GO:0015344">
    <property type="term" value="F:siderophore uptake transmembrane transporter activity"/>
    <property type="evidence" value="ECO:0007669"/>
    <property type="project" value="TreeGrafter"/>
</dbReference>
<keyword evidence="5 9" id="KW-0798">TonB box</keyword>
<dbReference type="PANTHER" id="PTHR30069">
    <property type="entry name" value="TONB-DEPENDENT OUTER MEMBRANE RECEPTOR"/>
    <property type="match status" value="1"/>
</dbReference>